<feature type="compositionally biased region" description="Polar residues" evidence="2">
    <location>
        <begin position="37"/>
        <end position="49"/>
    </location>
</feature>
<dbReference type="PANTHER" id="PTHR10075">
    <property type="entry name" value="BASIGIN RELATED"/>
    <property type="match status" value="1"/>
</dbReference>
<dbReference type="SUPFAM" id="SSF48726">
    <property type="entry name" value="Immunoglobulin"/>
    <property type="match status" value="1"/>
</dbReference>
<dbReference type="PANTHER" id="PTHR10075:SF100">
    <property type="entry name" value="FASCICLIN-2"/>
    <property type="match status" value="1"/>
</dbReference>
<dbReference type="InterPro" id="IPR003599">
    <property type="entry name" value="Ig_sub"/>
</dbReference>
<evidence type="ECO:0000256" key="2">
    <source>
        <dbReference type="SAM" id="MobiDB-lite"/>
    </source>
</evidence>
<keyword evidence="1" id="KW-0393">Immunoglobulin domain</keyword>
<protein>
    <recommendedName>
        <fullName evidence="3">Ig-like domain-containing protein</fullName>
    </recommendedName>
</protein>
<dbReference type="GO" id="GO:0098632">
    <property type="term" value="F:cell-cell adhesion mediator activity"/>
    <property type="evidence" value="ECO:0007669"/>
    <property type="project" value="TreeGrafter"/>
</dbReference>
<dbReference type="InterPro" id="IPR036179">
    <property type="entry name" value="Ig-like_dom_sf"/>
</dbReference>
<reference evidence="4" key="1">
    <citation type="submission" date="2017-05" db="UniProtKB">
        <authorList>
            <consortium name="EnsemblMetazoa"/>
        </authorList>
    </citation>
    <scope>IDENTIFICATION</scope>
</reference>
<evidence type="ECO:0000313" key="4">
    <source>
        <dbReference type="EnsemblMetazoa" id="Aqu2.1.02761_001"/>
    </source>
</evidence>
<dbReference type="InParanoid" id="A0A1X7SL61"/>
<proteinExistence type="predicted"/>
<dbReference type="GO" id="GO:0005886">
    <property type="term" value="C:plasma membrane"/>
    <property type="evidence" value="ECO:0007669"/>
    <property type="project" value="TreeGrafter"/>
</dbReference>
<feature type="domain" description="Ig-like" evidence="3">
    <location>
        <begin position="49"/>
        <end position="135"/>
    </location>
</feature>
<accession>A0A1X7SL61</accession>
<dbReference type="InterPro" id="IPR013783">
    <property type="entry name" value="Ig-like_fold"/>
</dbReference>
<organism evidence="4">
    <name type="scientific">Amphimedon queenslandica</name>
    <name type="common">Sponge</name>
    <dbReference type="NCBI Taxonomy" id="400682"/>
    <lineage>
        <taxon>Eukaryota</taxon>
        <taxon>Metazoa</taxon>
        <taxon>Porifera</taxon>
        <taxon>Demospongiae</taxon>
        <taxon>Heteroscleromorpha</taxon>
        <taxon>Haplosclerida</taxon>
        <taxon>Niphatidae</taxon>
        <taxon>Amphimedon</taxon>
    </lineage>
</organism>
<dbReference type="Gene3D" id="2.60.40.10">
    <property type="entry name" value="Immunoglobulins"/>
    <property type="match status" value="1"/>
</dbReference>
<name>A0A1X7SL61_AMPQE</name>
<dbReference type="SMART" id="SM00409">
    <property type="entry name" value="IG"/>
    <property type="match status" value="1"/>
</dbReference>
<dbReference type="InterPro" id="IPR013098">
    <property type="entry name" value="Ig_I-set"/>
</dbReference>
<feature type="region of interest" description="Disordered" evidence="2">
    <location>
        <begin position="35"/>
        <end position="56"/>
    </location>
</feature>
<sequence length="191" mass="21273">MMIPFSCFHSHSTSQSIGPRFAVKGEEGYLLVPLDSSDYSETTPTSNRPSIIGKPPTEVHAIEGQEVVLKVRFHGDPTPKLSWKQDGEEIDWENCSFMLKNGAIVFPYVEVAHSGEYEVTGSNDNGSESVSIVLTVYPETDLMAPLKEGVISSVRIPLEEFGHKFELIPTSIFKATAILRKRQNSEKYPRL</sequence>
<evidence type="ECO:0000259" key="3">
    <source>
        <dbReference type="PROSITE" id="PS50835"/>
    </source>
</evidence>
<dbReference type="InterPro" id="IPR007110">
    <property type="entry name" value="Ig-like_dom"/>
</dbReference>
<dbReference type="OrthoDB" id="5843397at2759"/>
<dbReference type="AlphaFoldDB" id="A0A1X7SL61"/>
<evidence type="ECO:0000256" key="1">
    <source>
        <dbReference type="ARBA" id="ARBA00023319"/>
    </source>
</evidence>
<dbReference type="EnsemblMetazoa" id="Aqu2.1.02761_001">
    <property type="protein sequence ID" value="Aqu2.1.02761_001"/>
    <property type="gene ID" value="Aqu2.1.02761"/>
</dbReference>
<dbReference type="GO" id="GO:0007156">
    <property type="term" value="P:homophilic cell adhesion via plasma membrane adhesion molecules"/>
    <property type="evidence" value="ECO:0007669"/>
    <property type="project" value="TreeGrafter"/>
</dbReference>
<dbReference type="PROSITE" id="PS50835">
    <property type="entry name" value="IG_LIKE"/>
    <property type="match status" value="1"/>
</dbReference>
<dbReference type="Pfam" id="PF07679">
    <property type="entry name" value="I-set"/>
    <property type="match status" value="1"/>
</dbReference>